<name>A0ABR9SFQ1_9BURK</name>
<evidence type="ECO:0000256" key="1">
    <source>
        <dbReference type="SAM" id="MobiDB-lite"/>
    </source>
</evidence>
<protein>
    <submittedName>
        <fullName evidence="2">Family 1 glycosylhydrolase</fullName>
    </submittedName>
</protein>
<dbReference type="PANTHER" id="PTHR12631">
    <property type="entry name" value="ALPHA-L-IDURONIDASE"/>
    <property type="match status" value="1"/>
</dbReference>
<dbReference type="Proteomes" id="UP000715965">
    <property type="component" value="Unassembled WGS sequence"/>
</dbReference>
<evidence type="ECO:0000313" key="2">
    <source>
        <dbReference type="EMBL" id="MBE7941173.1"/>
    </source>
</evidence>
<dbReference type="InterPro" id="IPR051923">
    <property type="entry name" value="Glycosyl_Hydrolase_39"/>
</dbReference>
<feature type="region of interest" description="Disordered" evidence="1">
    <location>
        <begin position="419"/>
        <end position="442"/>
    </location>
</feature>
<accession>A0ABR9SFQ1</accession>
<dbReference type="Gene3D" id="3.20.20.80">
    <property type="entry name" value="Glycosidases"/>
    <property type="match status" value="1"/>
</dbReference>
<dbReference type="EMBL" id="JADDOJ010000041">
    <property type="protein sequence ID" value="MBE7941173.1"/>
    <property type="molecule type" value="Genomic_DNA"/>
</dbReference>
<comment type="caution">
    <text evidence="2">The sequence shown here is derived from an EMBL/GenBank/DDBJ whole genome shotgun (WGS) entry which is preliminary data.</text>
</comment>
<evidence type="ECO:0000313" key="3">
    <source>
        <dbReference type="Proteomes" id="UP000715965"/>
    </source>
</evidence>
<dbReference type="PANTHER" id="PTHR12631:SF10">
    <property type="entry name" value="BETA-XYLOSIDASE-LIKE PROTEIN-RELATED"/>
    <property type="match status" value="1"/>
</dbReference>
<organism evidence="2 3">
    <name type="scientific">Ramlibacter aquaticus</name>
    <dbReference type="NCBI Taxonomy" id="2780094"/>
    <lineage>
        <taxon>Bacteria</taxon>
        <taxon>Pseudomonadati</taxon>
        <taxon>Pseudomonadota</taxon>
        <taxon>Betaproteobacteria</taxon>
        <taxon>Burkholderiales</taxon>
        <taxon>Comamonadaceae</taxon>
        <taxon>Ramlibacter</taxon>
    </lineage>
</organism>
<reference evidence="2 3" key="1">
    <citation type="submission" date="2020-10" db="EMBL/GenBank/DDBJ databases">
        <title>Draft genome of Ramlibacter aquaticus LMG 30558.</title>
        <authorList>
            <person name="Props R."/>
        </authorList>
    </citation>
    <scope>NUCLEOTIDE SEQUENCE [LARGE SCALE GENOMIC DNA]</scope>
    <source>
        <strain evidence="2 3">LMG 30558</strain>
    </source>
</reference>
<gene>
    <name evidence="2" type="ORF">IM725_11390</name>
</gene>
<keyword evidence="3" id="KW-1185">Reference proteome</keyword>
<dbReference type="InterPro" id="IPR001360">
    <property type="entry name" value="Glyco_hydro_1"/>
</dbReference>
<dbReference type="RefSeq" id="WP_193780716.1">
    <property type="nucleotide sequence ID" value="NZ_JADDOJ010000041.1"/>
</dbReference>
<dbReference type="SUPFAM" id="SSF51445">
    <property type="entry name" value="(Trans)glycosidases"/>
    <property type="match status" value="1"/>
</dbReference>
<proteinExistence type="predicted"/>
<dbReference type="Pfam" id="PF00232">
    <property type="entry name" value="Glyco_hydro_1"/>
    <property type="match status" value="1"/>
</dbReference>
<sequence>MPDTRFIFATGIENSSPTLEGGRVRVDEMEKCGHYRHWKTDFALVQDMGIRFLRYGPPLHRTFLGPARFDWEFADQAFGELQARDLVPIVDLCHFGVPDWLGNFQNPDFPALFAAYAGAFARRYPWVQLYTPINEMYICARFSALYGWWNEQLRSDRAFITALKHIVRANVLAMQEIIRERPDAIFIQSESSEYFHAENPAAIAPAELMNAKRFLSLDFNYGRRVDSEMYEYLMDNGMTRDEYHFFLDHTLKHHCIMGSDYYETNEHRVCADGSTSASGEIFGYSVIARQYYERYCLPVMHTETNLIDRGHGEAVQWLWKEWANVLRVRNDGVPVVGFTWYSLTDQVDWDSALRLNRGQVNPLGLYDLDRRIRPVGEAYKRLIADWREVLPTQSVCLQVPIVLPSEHDEARARRHRREVRFAGRAQQGRGGTDAPANAESAA</sequence>
<dbReference type="InterPro" id="IPR017853">
    <property type="entry name" value="GH"/>
</dbReference>